<organism evidence="1 2">
    <name type="scientific">Acaulospora colombiana</name>
    <dbReference type="NCBI Taxonomy" id="27376"/>
    <lineage>
        <taxon>Eukaryota</taxon>
        <taxon>Fungi</taxon>
        <taxon>Fungi incertae sedis</taxon>
        <taxon>Mucoromycota</taxon>
        <taxon>Glomeromycotina</taxon>
        <taxon>Glomeromycetes</taxon>
        <taxon>Diversisporales</taxon>
        <taxon>Acaulosporaceae</taxon>
        <taxon>Acaulospora</taxon>
    </lineage>
</organism>
<dbReference type="EMBL" id="CAJVPT010000019">
    <property type="protein sequence ID" value="CAG8437634.1"/>
    <property type="molecule type" value="Genomic_DNA"/>
</dbReference>
<evidence type="ECO:0000313" key="1">
    <source>
        <dbReference type="EMBL" id="CAG8437634.1"/>
    </source>
</evidence>
<sequence>MADEENIIRDRLTVEERTLRRVTRKHATFISFLEQGNLKEACVLNVVIAYEIPYSKPWKFNRRQNYNEFLVDFSTYELSLIRFQIIHDMNLREAQHWEKESQRIGAEIEETKSIIERLEKELEEAEEIRKNKVEYDLLASEINEHQTRDESKEEIATLDEEISQLEEKERVINEIMERRKSQLERIVSVLREIHSEIQADQEQHKYIFGESEAPNTTPESIRSESASPVGSPIPPPPEIIPQANGINGTDKDIPNENGISDDSTNGVERAATPRSNGDSPDTIRMNIDDNLPLDRETTDMSLNDDVVDGSQIIDEEISRENRNEEGAIVDENEETESVVGDVGEVAEGENNNAYAADEEVLGIEDMDDVIASEENDEYPCPLSAEEENDEIPLVDEGEIVEDVDDTDDDSVNRKRRRDVNEDDVEDESFDRKRKCEVDDEDDEEGVISDKNPRSYDPEGEDDGEIRSSDEGAIENEDDDTETIEDVDTVRVMLKFISIPVVTCQPLKFSFSIV</sequence>
<comment type="caution">
    <text evidence="1">The sequence shown here is derived from an EMBL/GenBank/DDBJ whole genome shotgun (WGS) entry which is preliminary data.</text>
</comment>
<protein>
    <submittedName>
        <fullName evidence="1">6232_t:CDS:1</fullName>
    </submittedName>
</protein>
<dbReference type="Proteomes" id="UP000789525">
    <property type="component" value="Unassembled WGS sequence"/>
</dbReference>
<accession>A0ACA9JUV6</accession>
<evidence type="ECO:0000313" key="2">
    <source>
        <dbReference type="Proteomes" id="UP000789525"/>
    </source>
</evidence>
<name>A0ACA9JUV6_9GLOM</name>
<reference evidence="1" key="1">
    <citation type="submission" date="2021-06" db="EMBL/GenBank/DDBJ databases">
        <authorList>
            <person name="Kallberg Y."/>
            <person name="Tangrot J."/>
            <person name="Rosling A."/>
        </authorList>
    </citation>
    <scope>NUCLEOTIDE SEQUENCE</scope>
    <source>
        <strain evidence="1">CL356</strain>
    </source>
</reference>
<keyword evidence="2" id="KW-1185">Reference proteome</keyword>
<proteinExistence type="predicted"/>
<gene>
    <name evidence="1" type="ORF">ACOLOM_LOCUS23</name>
</gene>